<keyword evidence="3" id="KW-0804">Transcription</keyword>
<dbReference type="PROSITE" id="PS50042">
    <property type="entry name" value="CNMP_BINDING_3"/>
    <property type="match status" value="1"/>
</dbReference>
<dbReference type="InterPro" id="IPR014710">
    <property type="entry name" value="RmlC-like_jellyroll"/>
</dbReference>
<dbReference type="PANTHER" id="PTHR24567">
    <property type="entry name" value="CRP FAMILY TRANSCRIPTIONAL REGULATORY PROTEIN"/>
    <property type="match status" value="1"/>
</dbReference>
<dbReference type="PANTHER" id="PTHR24567:SF74">
    <property type="entry name" value="HTH-TYPE TRANSCRIPTIONAL REGULATOR ARCR"/>
    <property type="match status" value="1"/>
</dbReference>
<proteinExistence type="predicted"/>
<dbReference type="GO" id="GO:0005829">
    <property type="term" value="C:cytosol"/>
    <property type="evidence" value="ECO:0007669"/>
    <property type="project" value="TreeGrafter"/>
</dbReference>
<dbReference type="Pfam" id="PF13545">
    <property type="entry name" value="HTH_Crp_2"/>
    <property type="match status" value="1"/>
</dbReference>
<gene>
    <name evidence="6" type="ORF">MAGMO_1588</name>
</gene>
<dbReference type="SMART" id="SM00419">
    <property type="entry name" value="HTH_CRP"/>
    <property type="match status" value="1"/>
</dbReference>
<evidence type="ECO:0000256" key="1">
    <source>
        <dbReference type="ARBA" id="ARBA00023015"/>
    </source>
</evidence>
<dbReference type="AlphaFoldDB" id="A0A1S7LFP8"/>
<dbReference type="InterPro" id="IPR012318">
    <property type="entry name" value="HTH_CRP"/>
</dbReference>
<dbReference type="SMART" id="SM00100">
    <property type="entry name" value="cNMP"/>
    <property type="match status" value="1"/>
</dbReference>
<keyword evidence="2" id="KW-0238">DNA-binding</keyword>
<dbReference type="InterPro" id="IPR036390">
    <property type="entry name" value="WH_DNA-bd_sf"/>
</dbReference>
<name>A0A1S7LFP8_MAGMO</name>
<accession>A0A1S7LFP8</accession>
<organism evidence="6">
    <name type="scientific">Magnetococcus massalia (strain MO-1)</name>
    <dbReference type="NCBI Taxonomy" id="451514"/>
    <lineage>
        <taxon>Bacteria</taxon>
        <taxon>Pseudomonadati</taxon>
        <taxon>Pseudomonadota</taxon>
        <taxon>Magnetococcia</taxon>
        <taxon>Magnetococcales</taxon>
        <taxon>Magnetococcaceae</taxon>
        <taxon>Magnetococcus</taxon>
    </lineage>
</organism>
<reference evidence="6" key="1">
    <citation type="submission" date="2015-04" db="EMBL/GenBank/DDBJ databases">
        <authorList>
            <person name="Syromyatnikov M.Y."/>
            <person name="Popov V.N."/>
        </authorList>
    </citation>
    <scope>NUCLEOTIDE SEQUENCE</scope>
    <source>
        <strain evidence="6">MO-1</strain>
    </source>
</reference>
<dbReference type="GO" id="GO:0003677">
    <property type="term" value="F:DNA binding"/>
    <property type="evidence" value="ECO:0007669"/>
    <property type="project" value="UniProtKB-KW"/>
</dbReference>
<keyword evidence="1" id="KW-0805">Transcription regulation</keyword>
<dbReference type="GO" id="GO:0003700">
    <property type="term" value="F:DNA-binding transcription factor activity"/>
    <property type="evidence" value="ECO:0007669"/>
    <property type="project" value="TreeGrafter"/>
</dbReference>
<evidence type="ECO:0000259" key="4">
    <source>
        <dbReference type="PROSITE" id="PS50042"/>
    </source>
</evidence>
<evidence type="ECO:0000259" key="5">
    <source>
        <dbReference type="PROSITE" id="PS51063"/>
    </source>
</evidence>
<dbReference type="PROSITE" id="PS51063">
    <property type="entry name" value="HTH_CRP_2"/>
    <property type="match status" value="1"/>
</dbReference>
<sequence length="240" mass="27456">MQAWREQLFNEPIFTQNPLFSALTEEQKDALRPHVELKSVDKRGILFHEGNSANHFFILRSGLFKLTRLSESGSEKVLEIIRPGENIALALMFLNRPSYPVTAEALQRSEVYQFANAPFMEMLRQSQETCFRIMGSLSVRMHKLVAEIESLSLKSAHQRFIDYILEHMDPASLERNQGRVDLGVPKHVLASKLSIKPESFSRLLRRLSEVDLIAVEKNTIVVKDCRALREAYASLGEVRC</sequence>
<dbReference type="Pfam" id="PF00027">
    <property type="entry name" value="cNMP_binding"/>
    <property type="match status" value="1"/>
</dbReference>
<dbReference type="InterPro" id="IPR050397">
    <property type="entry name" value="Env_Response_Regulators"/>
</dbReference>
<feature type="domain" description="HTH crp-type" evidence="5">
    <location>
        <begin position="154"/>
        <end position="226"/>
    </location>
</feature>
<evidence type="ECO:0000256" key="3">
    <source>
        <dbReference type="ARBA" id="ARBA00023163"/>
    </source>
</evidence>
<dbReference type="InterPro" id="IPR018490">
    <property type="entry name" value="cNMP-bd_dom_sf"/>
</dbReference>
<dbReference type="Gene3D" id="2.60.120.10">
    <property type="entry name" value="Jelly Rolls"/>
    <property type="match status" value="1"/>
</dbReference>
<dbReference type="SUPFAM" id="SSF51206">
    <property type="entry name" value="cAMP-binding domain-like"/>
    <property type="match status" value="1"/>
</dbReference>
<evidence type="ECO:0000256" key="2">
    <source>
        <dbReference type="ARBA" id="ARBA00023125"/>
    </source>
</evidence>
<dbReference type="SUPFAM" id="SSF46785">
    <property type="entry name" value="Winged helix' DNA-binding domain"/>
    <property type="match status" value="1"/>
</dbReference>
<dbReference type="InterPro" id="IPR036388">
    <property type="entry name" value="WH-like_DNA-bd_sf"/>
</dbReference>
<dbReference type="EMBL" id="LO017727">
    <property type="protein sequence ID" value="CRH05775.1"/>
    <property type="molecule type" value="Genomic_DNA"/>
</dbReference>
<evidence type="ECO:0000313" key="6">
    <source>
        <dbReference type="EMBL" id="CRH05775.1"/>
    </source>
</evidence>
<dbReference type="CDD" id="cd00038">
    <property type="entry name" value="CAP_ED"/>
    <property type="match status" value="1"/>
</dbReference>
<dbReference type="Gene3D" id="1.10.10.10">
    <property type="entry name" value="Winged helix-like DNA-binding domain superfamily/Winged helix DNA-binding domain"/>
    <property type="match status" value="1"/>
</dbReference>
<feature type="domain" description="Cyclic nucleotide-binding" evidence="4">
    <location>
        <begin position="19"/>
        <end position="140"/>
    </location>
</feature>
<protein>
    <submittedName>
        <fullName evidence="6">Putative transcriptional regulator, Crp/Fnr family</fullName>
    </submittedName>
</protein>
<dbReference type="InterPro" id="IPR000595">
    <property type="entry name" value="cNMP-bd_dom"/>
</dbReference>